<dbReference type="AlphaFoldDB" id="A0A941AVU1"/>
<keyword evidence="3" id="KW-1185">Reference proteome</keyword>
<dbReference type="PANTHER" id="PTHR43415">
    <property type="entry name" value="SPERMIDINE N(1)-ACETYLTRANSFERASE"/>
    <property type="match status" value="1"/>
</dbReference>
<dbReference type="PROSITE" id="PS51186">
    <property type="entry name" value="GNAT"/>
    <property type="match status" value="1"/>
</dbReference>
<dbReference type="InterPro" id="IPR016181">
    <property type="entry name" value="Acyl_CoA_acyltransferase"/>
</dbReference>
<accession>A0A941AVU1</accession>
<sequence length="183" mass="21305">MLKFKPKIIELKNLKLVTIRQAEIDDAEQLLNCIKNYIPQSEYVPKLEQEINLSIEQKKEWINAFLISNNSLLLVAEYDSEIIGNIDLNGSRRKIMEHTAVIGMGMLKEWRNAGLGVGLLHSTIEWAKRNPVLELVWLQVYKENELGLNLYRKMGFEECGIIKDFFKRDSKYFDNLTMIISVK</sequence>
<dbReference type="GO" id="GO:0016747">
    <property type="term" value="F:acyltransferase activity, transferring groups other than amino-acyl groups"/>
    <property type="evidence" value="ECO:0007669"/>
    <property type="project" value="InterPro"/>
</dbReference>
<feature type="domain" description="N-acetyltransferase" evidence="1">
    <location>
        <begin position="17"/>
        <end position="183"/>
    </location>
</feature>
<dbReference type="SUPFAM" id="SSF55729">
    <property type="entry name" value="Acyl-CoA N-acyltransferases (Nat)"/>
    <property type="match status" value="1"/>
</dbReference>
<dbReference type="Gene3D" id="3.40.630.30">
    <property type="match status" value="1"/>
</dbReference>
<proteinExistence type="predicted"/>
<evidence type="ECO:0000259" key="1">
    <source>
        <dbReference type="PROSITE" id="PS51186"/>
    </source>
</evidence>
<evidence type="ECO:0000313" key="2">
    <source>
        <dbReference type="EMBL" id="MBP4138624.1"/>
    </source>
</evidence>
<protein>
    <submittedName>
        <fullName evidence="2">GNAT family N-acetyltransferase</fullName>
    </submittedName>
</protein>
<dbReference type="EMBL" id="JAGFBV010000016">
    <property type="protein sequence ID" value="MBP4138624.1"/>
    <property type="molecule type" value="Genomic_DNA"/>
</dbReference>
<dbReference type="CDD" id="cd04301">
    <property type="entry name" value="NAT_SF"/>
    <property type="match status" value="1"/>
</dbReference>
<evidence type="ECO:0000313" key="3">
    <source>
        <dbReference type="Proteomes" id="UP000675047"/>
    </source>
</evidence>
<dbReference type="PANTHER" id="PTHR43415:SF3">
    <property type="entry name" value="GNAT-FAMILY ACETYLTRANSFERASE"/>
    <property type="match status" value="1"/>
</dbReference>
<reference evidence="2 3" key="1">
    <citation type="submission" date="2021-03" db="EMBL/GenBank/DDBJ databases">
        <title>Flavobacterium Flabelliformis Sp. Nov. And Flavobacterium Geliluteum Sp. Nov., Two Novel Multidrug Resistant Psychrophilic Species Isolated From Antarctica.</title>
        <authorList>
            <person name="Kralova S."/>
            <person name="Busse H.J."/>
            <person name="Bezdicek M."/>
            <person name="Nykrynova M."/>
            <person name="Kroupova E."/>
            <person name="Krsek D."/>
            <person name="Sedlacek I."/>
        </authorList>
    </citation>
    <scope>NUCLEOTIDE SEQUENCE [LARGE SCALE GENOMIC DNA]</scope>
    <source>
        <strain evidence="2 3">P7388</strain>
    </source>
</reference>
<comment type="caution">
    <text evidence="2">The sequence shown here is derived from an EMBL/GenBank/DDBJ whole genome shotgun (WGS) entry which is preliminary data.</text>
</comment>
<gene>
    <name evidence="2" type="ORF">J3495_11050</name>
</gene>
<organism evidence="2 3">
    <name type="scientific">Flavobacterium geliluteum</name>
    <dbReference type="NCBI Taxonomy" id="2816120"/>
    <lineage>
        <taxon>Bacteria</taxon>
        <taxon>Pseudomonadati</taxon>
        <taxon>Bacteroidota</taxon>
        <taxon>Flavobacteriia</taxon>
        <taxon>Flavobacteriales</taxon>
        <taxon>Flavobacteriaceae</taxon>
        <taxon>Flavobacterium</taxon>
    </lineage>
</organism>
<name>A0A941AVU1_9FLAO</name>
<dbReference type="Proteomes" id="UP000675047">
    <property type="component" value="Unassembled WGS sequence"/>
</dbReference>
<dbReference type="Pfam" id="PF00583">
    <property type="entry name" value="Acetyltransf_1"/>
    <property type="match status" value="1"/>
</dbReference>
<dbReference type="RefSeq" id="WP_210666617.1">
    <property type="nucleotide sequence ID" value="NZ_JAGFBV010000016.1"/>
</dbReference>
<dbReference type="InterPro" id="IPR000182">
    <property type="entry name" value="GNAT_dom"/>
</dbReference>